<keyword evidence="4" id="KW-0804">Transcription</keyword>
<proteinExistence type="predicted"/>
<gene>
    <name evidence="8" type="primary">LOC125312965</name>
</gene>
<dbReference type="Proteomes" id="UP000827889">
    <property type="component" value="Chromosome 11"/>
</dbReference>
<protein>
    <submittedName>
        <fullName evidence="8">Protein NTM1-like 9</fullName>
    </submittedName>
</protein>
<dbReference type="SUPFAM" id="SSF101941">
    <property type="entry name" value="NAC domain"/>
    <property type="match status" value="1"/>
</dbReference>
<evidence type="ECO:0000256" key="2">
    <source>
        <dbReference type="ARBA" id="ARBA00023015"/>
    </source>
</evidence>
<dbReference type="PROSITE" id="PS51005">
    <property type="entry name" value="NAC"/>
    <property type="match status" value="1"/>
</dbReference>
<sequence length="224" mass="25873">MSCLISLDLFYGQMHKFLSVGYRFRPTDDELVNHYLRGQIFGYNADTCVIPVIHGLYNIDPWDLPLRFRAFSIVRAKEAEWWFLTRLSFKTESRSKFDRQTQSGHWKSTGQEKKINAKGTKELIGTMRNLVFTENDGSSRKETPPTVWVMHEYRLNDCNFGTNSLDQQNFVLCHLINRRDEFIHDSVSAEAGSMSLFTNMDNDKLQNNIPEVSTNMPCGLLSTA</sequence>
<keyword evidence="7" id="KW-1185">Reference proteome</keyword>
<evidence type="ECO:0000313" key="8">
    <source>
        <dbReference type="RefSeq" id="XP_048129021.1"/>
    </source>
</evidence>
<comment type="subcellular location">
    <subcellularLocation>
        <location evidence="1">Nucleus</location>
    </subcellularLocation>
</comment>
<keyword evidence="5" id="KW-0539">Nucleus</keyword>
<organism evidence="7 8">
    <name type="scientific">Rhodamnia argentea</name>
    <dbReference type="NCBI Taxonomy" id="178133"/>
    <lineage>
        <taxon>Eukaryota</taxon>
        <taxon>Viridiplantae</taxon>
        <taxon>Streptophyta</taxon>
        <taxon>Embryophyta</taxon>
        <taxon>Tracheophyta</taxon>
        <taxon>Spermatophyta</taxon>
        <taxon>Magnoliopsida</taxon>
        <taxon>eudicotyledons</taxon>
        <taxon>Gunneridae</taxon>
        <taxon>Pentapetalae</taxon>
        <taxon>rosids</taxon>
        <taxon>malvids</taxon>
        <taxon>Myrtales</taxon>
        <taxon>Myrtaceae</taxon>
        <taxon>Myrtoideae</taxon>
        <taxon>Myrteae</taxon>
        <taxon>Australasian group</taxon>
        <taxon>Rhodamnia</taxon>
    </lineage>
</organism>
<evidence type="ECO:0000256" key="4">
    <source>
        <dbReference type="ARBA" id="ARBA00023163"/>
    </source>
</evidence>
<evidence type="ECO:0000313" key="7">
    <source>
        <dbReference type="Proteomes" id="UP000827889"/>
    </source>
</evidence>
<dbReference type="GeneID" id="125312965"/>
<evidence type="ECO:0000256" key="1">
    <source>
        <dbReference type="ARBA" id="ARBA00004123"/>
    </source>
</evidence>
<dbReference type="Gene3D" id="2.170.150.80">
    <property type="entry name" value="NAC domain"/>
    <property type="match status" value="1"/>
</dbReference>
<dbReference type="RefSeq" id="XP_048129021.1">
    <property type="nucleotide sequence ID" value="XM_048273064.1"/>
</dbReference>
<feature type="domain" description="NAC" evidence="6">
    <location>
        <begin position="18"/>
        <end position="178"/>
    </location>
</feature>
<dbReference type="PANTHER" id="PTHR31989">
    <property type="entry name" value="NAC DOMAIN-CONTAINING PROTEIN 82-RELATED"/>
    <property type="match status" value="1"/>
</dbReference>
<dbReference type="Pfam" id="PF02365">
    <property type="entry name" value="NAM"/>
    <property type="match status" value="1"/>
</dbReference>
<name>A0ABM3GXG1_9MYRT</name>
<accession>A0ABM3GXG1</accession>
<keyword evidence="2" id="KW-0805">Transcription regulation</keyword>
<keyword evidence="3" id="KW-0238">DNA-binding</keyword>
<reference evidence="8" key="1">
    <citation type="submission" date="2025-08" db="UniProtKB">
        <authorList>
            <consortium name="RefSeq"/>
        </authorList>
    </citation>
    <scope>IDENTIFICATION</scope>
    <source>
        <tissue evidence="8">Leaf</tissue>
    </source>
</reference>
<evidence type="ECO:0000256" key="3">
    <source>
        <dbReference type="ARBA" id="ARBA00023125"/>
    </source>
</evidence>
<evidence type="ECO:0000259" key="6">
    <source>
        <dbReference type="PROSITE" id="PS51005"/>
    </source>
</evidence>
<evidence type="ECO:0000256" key="5">
    <source>
        <dbReference type="ARBA" id="ARBA00023242"/>
    </source>
</evidence>
<dbReference type="InterPro" id="IPR036093">
    <property type="entry name" value="NAC_dom_sf"/>
</dbReference>
<dbReference type="InterPro" id="IPR003441">
    <property type="entry name" value="NAC-dom"/>
</dbReference>